<keyword evidence="1" id="KW-0805">Transcription regulation</keyword>
<dbReference type="InterPro" id="IPR036271">
    <property type="entry name" value="Tet_transcr_reg_TetR-rel_C_sf"/>
</dbReference>
<dbReference type="RefSeq" id="WP_193459945.1">
    <property type="nucleotide sequence ID" value="NZ_BAAAXF010000014.1"/>
</dbReference>
<dbReference type="Proteomes" id="UP001501455">
    <property type="component" value="Unassembled WGS sequence"/>
</dbReference>
<dbReference type="InterPro" id="IPR001647">
    <property type="entry name" value="HTH_TetR"/>
</dbReference>
<dbReference type="PANTHER" id="PTHR30055:SF234">
    <property type="entry name" value="HTH-TYPE TRANSCRIPTIONAL REGULATOR BETI"/>
    <property type="match status" value="1"/>
</dbReference>
<comment type="caution">
    <text evidence="7">The sequence shown here is derived from an EMBL/GenBank/DDBJ whole genome shotgun (WGS) entry which is preliminary data.</text>
</comment>
<evidence type="ECO:0000256" key="3">
    <source>
        <dbReference type="ARBA" id="ARBA00023163"/>
    </source>
</evidence>
<evidence type="ECO:0000256" key="1">
    <source>
        <dbReference type="ARBA" id="ARBA00023015"/>
    </source>
</evidence>
<feature type="DNA-binding region" description="H-T-H motif" evidence="4">
    <location>
        <begin position="31"/>
        <end position="50"/>
    </location>
</feature>
<dbReference type="Gene3D" id="1.10.357.10">
    <property type="entry name" value="Tetracycline Repressor, domain 2"/>
    <property type="match status" value="1"/>
</dbReference>
<dbReference type="EMBL" id="BAAAXF010000014">
    <property type="protein sequence ID" value="GAA3494202.1"/>
    <property type="molecule type" value="Genomic_DNA"/>
</dbReference>
<dbReference type="SUPFAM" id="SSF46689">
    <property type="entry name" value="Homeodomain-like"/>
    <property type="match status" value="1"/>
</dbReference>
<reference evidence="8" key="1">
    <citation type="journal article" date="2019" name="Int. J. Syst. Evol. Microbiol.">
        <title>The Global Catalogue of Microorganisms (GCM) 10K type strain sequencing project: providing services to taxonomists for standard genome sequencing and annotation.</title>
        <authorList>
            <consortium name="The Broad Institute Genomics Platform"/>
            <consortium name="The Broad Institute Genome Sequencing Center for Infectious Disease"/>
            <person name="Wu L."/>
            <person name="Ma J."/>
        </authorList>
    </citation>
    <scope>NUCLEOTIDE SEQUENCE [LARGE SCALE GENOMIC DNA]</scope>
    <source>
        <strain evidence="8">JCM 4816</strain>
    </source>
</reference>
<evidence type="ECO:0000313" key="7">
    <source>
        <dbReference type="EMBL" id="GAA3494202.1"/>
    </source>
</evidence>
<dbReference type="PRINTS" id="PR00455">
    <property type="entry name" value="HTHTETR"/>
</dbReference>
<evidence type="ECO:0000313" key="8">
    <source>
        <dbReference type="Proteomes" id="UP001501455"/>
    </source>
</evidence>
<sequence length="242" mass="25456">MAKQERALRTREALIKSAATVFDRDGFSVASLSAISSLAGVSNGALHFHFASKAALADSVEHAAADRLHRLIGMREDGAGNALQLLVDTSHDLARRLADDVVLRAGFELSRQQIRVVSRDLHHEWHQWVAAILERAEREGVLSAVSPEAAAASVVAATTGFEVLGTHDPRWLSNRTITRFWQLLLPRLAAASALGDIEAAGSRTSVPASAPGSGAGGARPVRTPGTVRTAGAPGKDRGGTAP</sequence>
<dbReference type="InterPro" id="IPR023772">
    <property type="entry name" value="DNA-bd_HTH_TetR-type_CS"/>
</dbReference>
<dbReference type="Pfam" id="PF00440">
    <property type="entry name" value="TetR_N"/>
    <property type="match status" value="1"/>
</dbReference>
<evidence type="ECO:0000256" key="4">
    <source>
        <dbReference type="PROSITE-ProRule" id="PRU00335"/>
    </source>
</evidence>
<gene>
    <name evidence="7" type="ORF">GCM10019016_013010</name>
</gene>
<proteinExistence type="predicted"/>
<dbReference type="InterPro" id="IPR047923">
    <property type="entry name" value="ArpA-like"/>
</dbReference>
<dbReference type="NCBIfam" id="NF041196">
    <property type="entry name" value="ScbR_bind_reg"/>
    <property type="match status" value="1"/>
</dbReference>
<keyword evidence="3" id="KW-0804">Transcription</keyword>
<protein>
    <submittedName>
        <fullName evidence="7">ScbR family autoregulator-binding transcription factor</fullName>
    </submittedName>
</protein>
<keyword evidence="2 4" id="KW-0238">DNA-binding</keyword>
<evidence type="ECO:0000256" key="2">
    <source>
        <dbReference type="ARBA" id="ARBA00023125"/>
    </source>
</evidence>
<evidence type="ECO:0000256" key="5">
    <source>
        <dbReference type="SAM" id="MobiDB-lite"/>
    </source>
</evidence>
<feature type="domain" description="HTH tetR-type" evidence="6">
    <location>
        <begin position="8"/>
        <end position="68"/>
    </location>
</feature>
<dbReference type="SUPFAM" id="SSF48498">
    <property type="entry name" value="Tetracyclin repressor-like, C-terminal domain"/>
    <property type="match status" value="1"/>
</dbReference>
<feature type="region of interest" description="Disordered" evidence="5">
    <location>
        <begin position="200"/>
        <end position="242"/>
    </location>
</feature>
<name>A0ABP6TIB3_9ACTN</name>
<dbReference type="InterPro" id="IPR050109">
    <property type="entry name" value="HTH-type_TetR-like_transc_reg"/>
</dbReference>
<dbReference type="PANTHER" id="PTHR30055">
    <property type="entry name" value="HTH-TYPE TRANSCRIPTIONAL REGULATOR RUTR"/>
    <property type="match status" value="1"/>
</dbReference>
<feature type="compositionally biased region" description="Low complexity" evidence="5">
    <location>
        <begin position="205"/>
        <end position="222"/>
    </location>
</feature>
<keyword evidence="8" id="KW-1185">Reference proteome</keyword>
<accession>A0ABP6TIB3</accession>
<evidence type="ECO:0000259" key="6">
    <source>
        <dbReference type="PROSITE" id="PS50977"/>
    </source>
</evidence>
<dbReference type="PROSITE" id="PS50977">
    <property type="entry name" value="HTH_TETR_2"/>
    <property type="match status" value="1"/>
</dbReference>
<dbReference type="InterPro" id="IPR009057">
    <property type="entry name" value="Homeodomain-like_sf"/>
</dbReference>
<organism evidence="7 8">
    <name type="scientific">Streptomyces prasinosporus</name>
    <dbReference type="NCBI Taxonomy" id="68256"/>
    <lineage>
        <taxon>Bacteria</taxon>
        <taxon>Bacillati</taxon>
        <taxon>Actinomycetota</taxon>
        <taxon>Actinomycetes</taxon>
        <taxon>Kitasatosporales</taxon>
        <taxon>Streptomycetaceae</taxon>
        <taxon>Streptomyces</taxon>
        <taxon>Streptomyces albogriseolus group</taxon>
    </lineage>
</organism>
<dbReference type="PROSITE" id="PS01081">
    <property type="entry name" value="HTH_TETR_1"/>
    <property type="match status" value="1"/>
</dbReference>